<evidence type="ECO:0000313" key="2">
    <source>
        <dbReference type="EMBL" id="OCK75077.1"/>
    </source>
</evidence>
<evidence type="ECO:0000313" key="3">
    <source>
        <dbReference type="Proteomes" id="UP000250266"/>
    </source>
</evidence>
<organism evidence="2 3">
    <name type="scientific">Lepidopterella palustris CBS 459.81</name>
    <dbReference type="NCBI Taxonomy" id="1314670"/>
    <lineage>
        <taxon>Eukaryota</taxon>
        <taxon>Fungi</taxon>
        <taxon>Dikarya</taxon>
        <taxon>Ascomycota</taxon>
        <taxon>Pezizomycotina</taxon>
        <taxon>Dothideomycetes</taxon>
        <taxon>Pleosporomycetidae</taxon>
        <taxon>Mytilinidiales</taxon>
        <taxon>Argynnaceae</taxon>
        <taxon>Lepidopterella</taxon>
    </lineage>
</organism>
<dbReference type="OrthoDB" id="3486565at2759"/>
<dbReference type="InterPro" id="IPR010730">
    <property type="entry name" value="HET"/>
</dbReference>
<keyword evidence="3" id="KW-1185">Reference proteome</keyword>
<dbReference type="PANTHER" id="PTHR33112">
    <property type="entry name" value="DOMAIN PROTEIN, PUTATIVE-RELATED"/>
    <property type="match status" value="1"/>
</dbReference>
<gene>
    <name evidence="2" type="ORF">K432DRAFT_362683</name>
</gene>
<dbReference type="AlphaFoldDB" id="A0A8E2JAA7"/>
<dbReference type="PANTHER" id="PTHR33112:SF16">
    <property type="entry name" value="HETEROKARYON INCOMPATIBILITY DOMAIN-CONTAINING PROTEIN"/>
    <property type="match status" value="1"/>
</dbReference>
<dbReference type="EMBL" id="KV745367">
    <property type="protein sequence ID" value="OCK75077.1"/>
    <property type="molecule type" value="Genomic_DNA"/>
</dbReference>
<evidence type="ECO:0000259" key="1">
    <source>
        <dbReference type="Pfam" id="PF06985"/>
    </source>
</evidence>
<proteinExistence type="predicted"/>
<name>A0A8E2JAA7_9PEZI</name>
<sequence length="554" mass="63136">MLIRTWLSNCVTKHSKCRQAAGRGFPKRLLDVRAFASSNDIRLVERQSVPATAQYVTLSHCWGPVAKHPICTKKATLSDRVQRIQFEDLSTTFKDAVKICRDLDQKYLWIDSLCIIQDDRKDTSEQVAGMASIYGGSYVTLAALSSADSTQGCRIQPREPAKPKLSRYQDFDFDPQRVRILEHSPTYWHLEYGDNPYKHDGYGSNPLRMRAWTLQERELSLRCINFAQGQLLWQCRTMKGSSELPWQEMIRKHDDSYPLPLKLNQGEDFTSRGPAFQREHWYGLVEDYSSRYLTNESDKLPAVEGLASKFSEEQNPGDYLAGIWSKHLPSALLWRTVPLYSRNRNQPTNPLAAFLPRRPQEYRAPSWSWTSIDGEISYESQRISGCDDTSGIYDGGYGNVEITGLYYQLAATSDPLGTPSCAGLRMQGNITELGINMQPIKDDSTESLRRLIWADGTTVGAFYPDIVDDFRFARSIYVLSIRSEPFYSSIQMPIYLYGGRLSLSEPANWNDHDLRMGLALMRAGSGEKYRRVGLVRWLVKEVFDGTQSVELEIV</sequence>
<accession>A0A8E2JAA7</accession>
<protein>
    <submittedName>
        <fullName evidence="2">HET-domain-containing protein</fullName>
    </submittedName>
</protein>
<reference evidence="2 3" key="1">
    <citation type="journal article" date="2016" name="Nat. Commun.">
        <title>Ectomycorrhizal ecology is imprinted in the genome of the dominant symbiotic fungus Cenococcum geophilum.</title>
        <authorList>
            <consortium name="DOE Joint Genome Institute"/>
            <person name="Peter M."/>
            <person name="Kohler A."/>
            <person name="Ohm R.A."/>
            <person name="Kuo A."/>
            <person name="Krutzmann J."/>
            <person name="Morin E."/>
            <person name="Arend M."/>
            <person name="Barry K.W."/>
            <person name="Binder M."/>
            <person name="Choi C."/>
            <person name="Clum A."/>
            <person name="Copeland A."/>
            <person name="Grisel N."/>
            <person name="Haridas S."/>
            <person name="Kipfer T."/>
            <person name="LaButti K."/>
            <person name="Lindquist E."/>
            <person name="Lipzen A."/>
            <person name="Maire R."/>
            <person name="Meier B."/>
            <person name="Mihaltcheva S."/>
            <person name="Molinier V."/>
            <person name="Murat C."/>
            <person name="Poggeler S."/>
            <person name="Quandt C.A."/>
            <person name="Sperisen C."/>
            <person name="Tritt A."/>
            <person name="Tisserant E."/>
            <person name="Crous P.W."/>
            <person name="Henrissat B."/>
            <person name="Nehls U."/>
            <person name="Egli S."/>
            <person name="Spatafora J.W."/>
            <person name="Grigoriev I.V."/>
            <person name="Martin F.M."/>
        </authorList>
    </citation>
    <scope>NUCLEOTIDE SEQUENCE [LARGE SCALE GENOMIC DNA]</scope>
    <source>
        <strain evidence="2 3">CBS 459.81</strain>
    </source>
</reference>
<dbReference type="Proteomes" id="UP000250266">
    <property type="component" value="Unassembled WGS sequence"/>
</dbReference>
<dbReference type="Pfam" id="PF06985">
    <property type="entry name" value="HET"/>
    <property type="match status" value="1"/>
</dbReference>
<feature type="domain" description="Heterokaryon incompatibility" evidence="1">
    <location>
        <begin position="55"/>
        <end position="216"/>
    </location>
</feature>